<dbReference type="Proteomes" id="UP001165287">
    <property type="component" value="Unassembled WGS sequence"/>
</dbReference>
<evidence type="ECO:0000313" key="2">
    <source>
        <dbReference type="Proteomes" id="UP001165287"/>
    </source>
</evidence>
<sequence length="133" mass="14537">MKMNDFQKDLKMLNLGDFQANEASSLDQTQNGGSNCGGRCFNCFNCFSACQLLEPIANMEQALVNTLNAVVASGASPKEIERILKLIIKKEKILFELLLEECQMTIDADANVDADNDADVNVDADNDADVNVD</sequence>
<name>A0ABS7UXL5_9BACI</name>
<organism evidence="1 2">
    <name type="scientific">Metabacillus rhizolycopersici</name>
    <dbReference type="NCBI Taxonomy" id="2875709"/>
    <lineage>
        <taxon>Bacteria</taxon>
        <taxon>Bacillati</taxon>
        <taxon>Bacillota</taxon>
        <taxon>Bacilli</taxon>
        <taxon>Bacillales</taxon>
        <taxon>Bacillaceae</taxon>
        <taxon>Metabacillus</taxon>
    </lineage>
</organism>
<gene>
    <name evidence="1" type="ORF">K9V48_23245</name>
</gene>
<comment type="caution">
    <text evidence="1">The sequence shown here is derived from an EMBL/GenBank/DDBJ whole genome shotgun (WGS) entry which is preliminary data.</text>
</comment>
<keyword evidence="2" id="KW-1185">Reference proteome</keyword>
<dbReference type="EMBL" id="JAIQUM010000083">
    <property type="protein sequence ID" value="MBZ5753066.1"/>
    <property type="molecule type" value="Genomic_DNA"/>
</dbReference>
<proteinExistence type="predicted"/>
<protein>
    <submittedName>
        <fullName evidence="1">Heterocycloanthracin/sonorensin family bacteriocin</fullName>
    </submittedName>
</protein>
<accession>A0ABS7UXL5</accession>
<reference evidence="1" key="1">
    <citation type="submission" date="2024-05" db="EMBL/GenBank/DDBJ databases">
        <title>Metabacillus sp. nov., isolated from the rhizosphere soil of tomato plants.</title>
        <authorList>
            <person name="Ma R."/>
        </authorList>
    </citation>
    <scope>NUCLEOTIDE SEQUENCE</scope>
    <source>
        <strain evidence="1">DBTR6</strain>
    </source>
</reference>
<evidence type="ECO:0000313" key="1">
    <source>
        <dbReference type="EMBL" id="MBZ5753066.1"/>
    </source>
</evidence>
<dbReference type="RefSeq" id="WP_224141498.1">
    <property type="nucleotide sequence ID" value="NZ_JAIQUM010000083.1"/>
</dbReference>